<keyword evidence="2" id="KW-1185">Reference proteome</keyword>
<dbReference type="InParanoid" id="A0A2P6MWX2"/>
<evidence type="ECO:0000313" key="1">
    <source>
        <dbReference type="EMBL" id="PRP76204.1"/>
    </source>
</evidence>
<dbReference type="AlphaFoldDB" id="A0A2P6MWX2"/>
<protein>
    <submittedName>
        <fullName evidence="1">Uncharacterized protein</fullName>
    </submittedName>
</protein>
<sequence>MLNSVGFKTINSVCSDVTLNGSMSGVSSPAMAFQLFSEHSAAQRLRWWLDLTVFGQYQNGEASLLEIRFEVWKIYFQNSSEFEWLNNLNSTQFQFSSSPTINLTIMLSNFVNVGFNPQDALKCSDTSELQQIRASGDITLESVSISNHLFVMSSSGQNIAVTDTDFSGDFLYNAALYAGFVNLTGTTFRIMGNTSENNNALSNADTTQVLNCQFYNVTFINGAILSDYVTIQSSSFNLSSSDLRNATLHSHLGGKIFEHEGFHDLKLSNSSVWSHFDPALIIAFFSTWIAALRTFNLMDVFFMEESSVRIFKCGTGDIDTCIRFHRVERIFTDVITCNDLTRYHTDTLYQLQLSPLNDTADNVTAAVARVTQELIDALRKESSGQRGPAAMVFMEYKVYGLTITDANGTVVKTGARGSISPYPLEA</sequence>
<gene>
    <name evidence="1" type="ORF">PROFUN_15327</name>
</gene>
<dbReference type="Proteomes" id="UP000241769">
    <property type="component" value="Unassembled WGS sequence"/>
</dbReference>
<proteinExistence type="predicted"/>
<organism evidence="1 2">
    <name type="scientific">Planoprotostelium fungivorum</name>
    <dbReference type="NCBI Taxonomy" id="1890364"/>
    <lineage>
        <taxon>Eukaryota</taxon>
        <taxon>Amoebozoa</taxon>
        <taxon>Evosea</taxon>
        <taxon>Variosea</taxon>
        <taxon>Cavosteliida</taxon>
        <taxon>Cavosteliaceae</taxon>
        <taxon>Planoprotostelium</taxon>
    </lineage>
</organism>
<dbReference type="EMBL" id="MDYQ01000342">
    <property type="protein sequence ID" value="PRP76204.1"/>
    <property type="molecule type" value="Genomic_DNA"/>
</dbReference>
<name>A0A2P6MWX2_9EUKA</name>
<comment type="caution">
    <text evidence="1">The sequence shown here is derived from an EMBL/GenBank/DDBJ whole genome shotgun (WGS) entry which is preliminary data.</text>
</comment>
<accession>A0A2P6MWX2</accession>
<evidence type="ECO:0000313" key="2">
    <source>
        <dbReference type="Proteomes" id="UP000241769"/>
    </source>
</evidence>
<reference evidence="1 2" key="1">
    <citation type="journal article" date="2018" name="Genome Biol. Evol.">
        <title>Multiple Roots of Fruiting Body Formation in Amoebozoa.</title>
        <authorList>
            <person name="Hillmann F."/>
            <person name="Forbes G."/>
            <person name="Novohradska S."/>
            <person name="Ferling I."/>
            <person name="Riege K."/>
            <person name="Groth M."/>
            <person name="Westermann M."/>
            <person name="Marz M."/>
            <person name="Spaller T."/>
            <person name="Winckler T."/>
            <person name="Schaap P."/>
            <person name="Glockner G."/>
        </authorList>
    </citation>
    <scope>NUCLEOTIDE SEQUENCE [LARGE SCALE GENOMIC DNA]</scope>
    <source>
        <strain evidence="1 2">Jena</strain>
    </source>
</reference>